<evidence type="ECO:0000256" key="1">
    <source>
        <dbReference type="SAM" id="Phobius"/>
    </source>
</evidence>
<dbReference type="Proteomes" id="UP000051298">
    <property type="component" value="Unassembled WGS sequence"/>
</dbReference>
<evidence type="ECO:0000313" key="2">
    <source>
        <dbReference type="EMBL" id="CUH61401.1"/>
    </source>
</evidence>
<proteinExistence type="predicted"/>
<keyword evidence="1" id="KW-0472">Membrane</keyword>
<organism evidence="2 3">
    <name type="scientific">Thalassobacter stenotrophicus</name>
    <dbReference type="NCBI Taxonomy" id="266809"/>
    <lineage>
        <taxon>Bacteria</taxon>
        <taxon>Pseudomonadati</taxon>
        <taxon>Pseudomonadota</taxon>
        <taxon>Alphaproteobacteria</taxon>
        <taxon>Rhodobacterales</taxon>
        <taxon>Roseobacteraceae</taxon>
        <taxon>Thalassobacter</taxon>
    </lineage>
</organism>
<reference evidence="2 3" key="1">
    <citation type="submission" date="2015-09" db="EMBL/GenBank/DDBJ databases">
        <authorList>
            <consortium name="Swine Surveillance"/>
        </authorList>
    </citation>
    <scope>NUCLEOTIDE SEQUENCE [LARGE SCALE GENOMIC DNA]</scope>
    <source>
        <strain evidence="2 3">CECT 5294</strain>
    </source>
</reference>
<dbReference type="EMBL" id="CYRX01000031">
    <property type="protein sequence ID" value="CUH61401.1"/>
    <property type="molecule type" value="Genomic_DNA"/>
</dbReference>
<sequence length="45" mass="5262">MYDTAFASHDFECDAQEDIKVARMFAFSMIAGIMMWALFIWGVFF</sequence>
<gene>
    <name evidence="2" type="ORF">THS5294_02709</name>
</gene>
<evidence type="ECO:0000313" key="3">
    <source>
        <dbReference type="Proteomes" id="UP000051298"/>
    </source>
</evidence>
<name>A0A0P1F1S3_9RHOB</name>
<keyword evidence="1" id="KW-1133">Transmembrane helix</keyword>
<keyword evidence="1" id="KW-0812">Transmembrane</keyword>
<dbReference type="RefSeq" id="WP_158508601.1">
    <property type="nucleotide sequence ID" value="NZ_CYRX01000031.1"/>
</dbReference>
<accession>A0A0P1F1S3</accession>
<protein>
    <submittedName>
        <fullName evidence="2">Uncharacterized protein</fullName>
    </submittedName>
</protein>
<dbReference type="AlphaFoldDB" id="A0A0P1F1S3"/>
<feature type="transmembrane region" description="Helical" evidence="1">
    <location>
        <begin position="24"/>
        <end position="44"/>
    </location>
</feature>